<dbReference type="Pfam" id="PF14350">
    <property type="entry name" value="Beta_protein"/>
    <property type="match status" value="1"/>
</dbReference>
<sequence length="346" mass="37199">MAPAGTFRTLVTLRAKAGELAALGRAQELSRVQPLLSLDHDGTASTEYLLHRAVATARHLHTIGCLVMLDAAGLSNAPEITGGAAGALGELADRLSFPADLFQSPVPFVPVVHLDAPDGQLAQIARLADELGAGYAVRVTTPDRHSFAEQLPRLRGTPADIDLILDLAYVSNADNRLADLASELLDVARSQATFRSMTLLSGSIPKALAQTDQWEQPRYEELLWGAVARAGLSEVRLGDYGVVHPVVEPGLRRSKHLSVKYTCGGHWLYLRERMLEPDEESSRARTLRVVSRHLVSSSSFAGPHYSWGDQQFVEAATNGGSGLGSTSKPVAFATSHHLSYLANWAA</sequence>
<protein>
    <recommendedName>
        <fullName evidence="3">T4 beta protein</fullName>
    </recommendedName>
</protein>
<proteinExistence type="predicted"/>
<evidence type="ECO:0008006" key="3">
    <source>
        <dbReference type="Google" id="ProtNLM"/>
    </source>
</evidence>
<evidence type="ECO:0000313" key="1">
    <source>
        <dbReference type="EMBL" id="GAA1522082.1"/>
    </source>
</evidence>
<organism evidence="1 2">
    <name type="scientific">Kribbella lupini</name>
    <dbReference type="NCBI Taxonomy" id="291602"/>
    <lineage>
        <taxon>Bacteria</taxon>
        <taxon>Bacillati</taxon>
        <taxon>Actinomycetota</taxon>
        <taxon>Actinomycetes</taxon>
        <taxon>Propionibacteriales</taxon>
        <taxon>Kribbellaceae</taxon>
        <taxon>Kribbella</taxon>
    </lineage>
</organism>
<keyword evidence="2" id="KW-1185">Reference proteome</keyword>
<dbReference type="Proteomes" id="UP001500363">
    <property type="component" value="Unassembled WGS sequence"/>
</dbReference>
<evidence type="ECO:0000313" key="2">
    <source>
        <dbReference type="Proteomes" id="UP001500363"/>
    </source>
</evidence>
<dbReference type="RefSeq" id="WP_344173135.1">
    <property type="nucleotide sequence ID" value="NZ_BAAANC010000001.1"/>
</dbReference>
<gene>
    <name evidence="1" type="ORF">GCM10009741_24180</name>
</gene>
<dbReference type="EMBL" id="BAAANC010000001">
    <property type="protein sequence ID" value="GAA1522082.1"/>
    <property type="molecule type" value="Genomic_DNA"/>
</dbReference>
<dbReference type="InterPro" id="IPR025683">
    <property type="entry name" value="Protein_beta"/>
</dbReference>
<name>A0ABN2AMP3_9ACTN</name>
<comment type="caution">
    <text evidence="1">The sequence shown here is derived from an EMBL/GenBank/DDBJ whole genome shotgun (WGS) entry which is preliminary data.</text>
</comment>
<reference evidence="1 2" key="1">
    <citation type="journal article" date="2019" name="Int. J. Syst. Evol. Microbiol.">
        <title>The Global Catalogue of Microorganisms (GCM) 10K type strain sequencing project: providing services to taxonomists for standard genome sequencing and annotation.</title>
        <authorList>
            <consortium name="The Broad Institute Genomics Platform"/>
            <consortium name="The Broad Institute Genome Sequencing Center for Infectious Disease"/>
            <person name="Wu L."/>
            <person name="Ma J."/>
        </authorList>
    </citation>
    <scope>NUCLEOTIDE SEQUENCE [LARGE SCALE GENOMIC DNA]</scope>
    <source>
        <strain evidence="1 2">JCM 14303</strain>
    </source>
</reference>
<accession>A0ABN2AMP3</accession>